<reference evidence="1" key="2">
    <citation type="submission" date="2020-11" db="EMBL/GenBank/DDBJ databases">
        <authorList>
            <person name="McCartney M.A."/>
            <person name="Auch B."/>
            <person name="Kono T."/>
            <person name="Mallez S."/>
            <person name="Becker A."/>
            <person name="Gohl D.M."/>
            <person name="Silverstein K.A.T."/>
            <person name="Koren S."/>
            <person name="Bechman K.B."/>
            <person name="Herman A."/>
            <person name="Abrahante J.E."/>
            <person name="Garbe J."/>
        </authorList>
    </citation>
    <scope>NUCLEOTIDE SEQUENCE</scope>
    <source>
        <strain evidence="1">Duluth1</strain>
        <tissue evidence="1">Whole animal</tissue>
    </source>
</reference>
<evidence type="ECO:0000313" key="1">
    <source>
        <dbReference type="EMBL" id="KAH3869551.1"/>
    </source>
</evidence>
<accession>A0A9D4RI79</accession>
<keyword evidence="2" id="KW-1185">Reference proteome</keyword>
<proteinExistence type="predicted"/>
<protein>
    <submittedName>
        <fullName evidence="1">Uncharacterized protein</fullName>
    </submittedName>
</protein>
<evidence type="ECO:0000313" key="2">
    <source>
        <dbReference type="Proteomes" id="UP000828390"/>
    </source>
</evidence>
<gene>
    <name evidence="1" type="ORF">DPMN_032720</name>
</gene>
<dbReference type="AlphaFoldDB" id="A0A9D4RI79"/>
<reference evidence="1" key="1">
    <citation type="journal article" date="2019" name="bioRxiv">
        <title>The Genome of the Zebra Mussel, Dreissena polymorpha: A Resource for Invasive Species Research.</title>
        <authorList>
            <person name="McCartney M.A."/>
            <person name="Auch B."/>
            <person name="Kono T."/>
            <person name="Mallez S."/>
            <person name="Zhang Y."/>
            <person name="Obille A."/>
            <person name="Becker A."/>
            <person name="Abrahante J.E."/>
            <person name="Garbe J."/>
            <person name="Badalamenti J.P."/>
            <person name="Herman A."/>
            <person name="Mangelson H."/>
            <person name="Liachko I."/>
            <person name="Sullivan S."/>
            <person name="Sone E.D."/>
            <person name="Koren S."/>
            <person name="Silverstein K.A.T."/>
            <person name="Beckman K.B."/>
            <person name="Gohl D.M."/>
        </authorList>
    </citation>
    <scope>NUCLEOTIDE SEQUENCE</scope>
    <source>
        <strain evidence="1">Duluth1</strain>
        <tissue evidence="1">Whole animal</tissue>
    </source>
</reference>
<dbReference type="Proteomes" id="UP000828390">
    <property type="component" value="Unassembled WGS sequence"/>
</dbReference>
<comment type="caution">
    <text evidence="1">The sequence shown here is derived from an EMBL/GenBank/DDBJ whole genome shotgun (WGS) entry which is preliminary data.</text>
</comment>
<sequence length="84" mass="9656">MLYLAGAFTYKTLYEAALDQQLKHDSSDNPDFFHELNTLALNPRSLRHTCRIFINKNLHFCVENGRTCIVLTLDNINSLPEVCI</sequence>
<organism evidence="1 2">
    <name type="scientific">Dreissena polymorpha</name>
    <name type="common">Zebra mussel</name>
    <name type="synonym">Mytilus polymorpha</name>
    <dbReference type="NCBI Taxonomy" id="45954"/>
    <lineage>
        <taxon>Eukaryota</taxon>
        <taxon>Metazoa</taxon>
        <taxon>Spiralia</taxon>
        <taxon>Lophotrochozoa</taxon>
        <taxon>Mollusca</taxon>
        <taxon>Bivalvia</taxon>
        <taxon>Autobranchia</taxon>
        <taxon>Heteroconchia</taxon>
        <taxon>Euheterodonta</taxon>
        <taxon>Imparidentia</taxon>
        <taxon>Neoheterodontei</taxon>
        <taxon>Myida</taxon>
        <taxon>Dreissenoidea</taxon>
        <taxon>Dreissenidae</taxon>
        <taxon>Dreissena</taxon>
    </lineage>
</organism>
<name>A0A9D4RI79_DREPO</name>
<dbReference type="EMBL" id="JAIWYP010000002">
    <property type="protein sequence ID" value="KAH3869551.1"/>
    <property type="molecule type" value="Genomic_DNA"/>
</dbReference>